<dbReference type="CDD" id="cd11032">
    <property type="entry name" value="P450_EryK-like"/>
    <property type="match status" value="1"/>
</dbReference>
<evidence type="ECO:0000256" key="3">
    <source>
        <dbReference type="ARBA" id="ARBA00022723"/>
    </source>
</evidence>
<evidence type="ECO:0000256" key="4">
    <source>
        <dbReference type="ARBA" id="ARBA00023002"/>
    </source>
</evidence>
<dbReference type="InterPro" id="IPR001128">
    <property type="entry name" value="Cyt_P450"/>
</dbReference>
<organism evidence="7 8">
    <name type="scientific">Lentzea flaviverrucosa</name>
    <dbReference type="NCBI Taxonomy" id="200379"/>
    <lineage>
        <taxon>Bacteria</taxon>
        <taxon>Bacillati</taxon>
        <taxon>Actinomycetota</taxon>
        <taxon>Actinomycetes</taxon>
        <taxon>Pseudonocardiales</taxon>
        <taxon>Pseudonocardiaceae</taxon>
        <taxon>Lentzea</taxon>
    </lineage>
</organism>
<dbReference type="AlphaFoldDB" id="A0A1H9SG43"/>
<keyword evidence="2" id="KW-0349">Heme</keyword>
<dbReference type="GO" id="GO:0005506">
    <property type="term" value="F:iron ion binding"/>
    <property type="evidence" value="ECO:0007669"/>
    <property type="project" value="InterPro"/>
</dbReference>
<dbReference type="OrthoDB" id="4133219at2"/>
<sequence>MTTLAQKWGIHPEHGWLHGARPDEPVVRDQDSGVWNVYGYREAVAVLGDPATFSSRTAHLFAEDGGDVIAEGDLLQTDPPRHRQQRDLVRYAFTPRLLAGMEPRISELVDELLGAIADPTGFDLVDAFCSPLPILVVGEMLGLPRADVPKLERWMREMAASFGDLSPAADQAEQERVFAATAVLMEQVVEYLREHVRARAGAGGDGLLDRLVTAEIDGERLSEDYVVAFAKTMLAAGHTTTSMLIANTVLCLDADPGLDRRVRADRSLVPGLLEESMRFLSPIAATYRATTRPTALGGQELDAGSIVMVWLAAANRDPAQFPDPDVFDPSRTPSSQIGYGHGIHFCIGAQLARMEARIALNALFDRFPGLRVADGAVPKVHPAFDTTGLASLPVVAQV</sequence>
<keyword evidence="8" id="KW-1185">Reference proteome</keyword>
<dbReference type="PRINTS" id="PR00359">
    <property type="entry name" value="BP450"/>
</dbReference>
<evidence type="ECO:0000256" key="1">
    <source>
        <dbReference type="ARBA" id="ARBA00010617"/>
    </source>
</evidence>
<dbReference type="EMBL" id="FOFT01000007">
    <property type="protein sequence ID" value="SER83353.1"/>
    <property type="molecule type" value="Genomic_DNA"/>
</dbReference>
<dbReference type="FunFam" id="1.10.630.10:FF:000018">
    <property type="entry name" value="Cytochrome P450 monooxygenase"/>
    <property type="match status" value="1"/>
</dbReference>
<proteinExistence type="inferred from homology"/>
<evidence type="ECO:0000256" key="2">
    <source>
        <dbReference type="ARBA" id="ARBA00022617"/>
    </source>
</evidence>
<keyword evidence="5" id="KW-0408">Iron</keyword>
<accession>A0A1H9SG43</accession>
<name>A0A1H9SG43_9PSEU</name>
<dbReference type="RefSeq" id="WP_090066821.1">
    <property type="nucleotide sequence ID" value="NZ_FOFT01000007.1"/>
</dbReference>
<evidence type="ECO:0000256" key="6">
    <source>
        <dbReference type="ARBA" id="ARBA00023033"/>
    </source>
</evidence>
<keyword evidence="4" id="KW-0560">Oxidoreductase</keyword>
<dbReference type="PANTHER" id="PTHR46696:SF1">
    <property type="entry name" value="CYTOCHROME P450 YJIB-RELATED"/>
    <property type="match status" value="1"/>
</dbReference>
<dbReference type="GO" id="GO:0016705">
    <property type="term" value="F:oxidoreductase activity, acting on paired donors, with incorporation or reduction of molecular oxygen"/>
    <property type="evidence" value="ECO:0007669"/>
    <property type="project" value="InterPro"/>
</dbReference>
<dbReference type="Proteomes" id="UP000199028">
    <property type="component" value="Unassembled WGS sequence"/>
</dbReference>
<evidence type="ECO:0000313" key="7">
    <source>
        <dbReference type="EMBL" id="SER83353.1"/>
    </source>
</evidence>
<dbReference type="Gene3D" id="1.10.630.10">
    <property type="entry name" value="Cytochrome P450"/>
    <property type="match status" value="1"/>
</dbReference>
<keyword evidence="3" id="KW-0479">Metal-binding</keyword>
<dbReference type="InterPro" id="IPR036396">
    <property type="entry name" value="Cyt_P450_sf"/>
</dbReference>
<keyword evidence="6" id="KW-0503">Monooxygenase</keyword>
<dbReference type="GO" id="GO:0004497">
    <property type="term" value="F:monooxygenase activity"/>
    <property type="evidence" value="ECO:0007669"/>
    <property type="project" value="UniProtKB-KW"/>
</dbReference>
<dbReference type="PANTHER" id="PTHR46696">
    <property type="entry name" value="P450, PUTATIVE (EUROFUNG)-RELATED"/>
    <property type="match status" value="1"/>
</dbReference>
<dbReference type="Pfam" id="PF00067">
    <property type="entry name" value="p450"/>
    <property type="match status" value="1"/>
</dbReference>
<comment type="similarity">
    <text evidence="1">Belongs to the cytochrome P450 family.</text>
</comment>
<reference evidence="8" key="1">
    <citation type="submission" date="2016-10" db="EMBL/GenBank/DDBJ databases">
        <authorList>
            <person name="Varghese N."/>
            <person name="Submissions S."/>
        </authorList>
    </citation>
    <scope>NUCLEOTIDE SEQUENCE [LARGE SCALE GENOMIC DNA]</scope>
    <source>
        <strain evidence="8">CGMCC 4.578</strain>
    </source>
</reference>
<dbReference type="InterPro" id="IPR002397">
    <property type="entry name" value="Cyt_P450_B"/>
</dbReference>
<gene>
    <name evidence="7" type="ORF">SAMN05216195_10732</name>
</gene>
<dbReference type="SUPFAM" id="SSF48264">
    <property type="entry name" value="Cytochrome P450"/>
    <property type="match status" value="1"/>
</dbReference>
<evidence type="ECO:0000313" key="8">
    <source>
        <dbReference type="Proteomes" id="UP000199028"/>
    </source>
</evidence>
<protein>
    <submittedName>
        <fullName evidence="7">Cytochrome P450</fullName>
    </submittedName>
</protein>
<evidence type="ECO:0000256" key="5">
    <source>
        <dbReference type="ARBA" id="ARBA00023004"/>
    </source>
</evidence>
<dbReference type="GO" id="GO:0020037">
    <property type="term" value="F:heme binding"/>
    <property type="evidence" value="ECO:0007669"/>
    <property type="project" value="InterPro"/>
</dbReference>